<name>A0AAV3X349_9CYAN</name>
<evidence type="ECO:0000313" key="1">
    <source>
        <dbReference type="EMBL" id="GET36653.1"/>
    </source>
</evidence>
<protein>
    <recommendedName>
        <fullName evidence="3">DUF1997 domain-containing protein</fullName>
    </recommendedName>
</protein>
<sequence length="226" mass="25335">MQSNYSDYPAIEVTNRLVDAMPPFANPDNVIAETDAMQPVRFHGQFEDCMEMYADVGTVAEYLNAHPEWFRRCAHPMTAQPLGNNGYALTIGSFGSFGYEVEPKIGLELLPPDQGVYRIQTIPVPDYVAPGYDVDFNAAMQLTEATIDASVGCPGDVTRVEWQLDLVVAIQFPRFIYRLPMSLIQSTGTSLLRQIVRQVSHRLTHKVQQDFHSSLGLPMPRKKGNR</sequence>
<dbReference type="EMBL" id="BLAY01000015">
    <property type="protein sequence ID" value="GET36653.1"/>
    <property type="molecule type" value="Genomic_DNA"/>
</dbReference>
<gene>
    <name evidence="1" type="ORF">MiSe_14050</name>
</gene>
<evidence type="ECO:0000313" key="2">
    <source>
        <dbReference type="Proteomes" id="UP001050975"/>
    </source>
</evidence>
<proteinExistence type="predicted"/>
<comment type="caution">
    <text evidence="1">The sequence shown here is derived from an EMBL/GenBank/DDBJ whole genome shotgun (WGS) entry which is preliminary data.</text>
</comment>
<dbReference type="Pfam" id="PF09366">
    <property type="entry name" value="DUF1997"/>
    <property type="match status" value="1"/>
</dbReference>
<evidence type="ECO:0008006" key="3">
    <source>
        <dbReference type="Google" id="ProtNLM"/>
    </source>
</evidence>
<accession>A0AAV3X349</accession>
<dbReference type="InterPro" id="IPR018971">
    <property type="entry name" value="DUF1997"/>
</dbReference>
<dbReference type="Proteomes" id="UP001050975">
    <property type="component" value="Unassembled WGS sequence"/>
</dbReference>
<dbReference type="Gene3D" id="3.30.530.20">
    <property type="match status" value="1"/>
</dbReference>
<reference evidence="1" key="1">
    <citation type="submission" date="2019-10" db="EMBL/GenBank/DDBJ databases">
        <title>Draft genome sequece of Microseira wollei NIES-4236.</title>
        <authorList>
            <person name="Yamaguchi H."/>
            <person name="Suzuki S."/>
            <person name="Kawachi M."/>
        </authorList>
    </citation>
    <scope>NUCLEOTIDE SEQUENCE</scope>
    <source>
        <strain evidence="1">NIES-4236</strain>
    </source>
</reference>
<keyword evidence="2" id="KW-1185">Reference proteome</keyword>
<dbReference type="InterPro" id="IPR023393">
    <property type="entry name" value="START-like_dom_sf"/>
</dbReference>
<dbReference type="RefSeq" id="WP_226576683.1">
    <property type="nucleotide sequence ID" value="NZ_BLAY01000015.1"/>
</dbReference>
<dbReference type="AlphaFoldDB" id="A0AAV3X349"/>
<organism evidence="1 2">
    <name type="scientific">Microseira wollei NIES-4236</name>
    <dbReference type="NCBI Taxonomy" id="2530354"/>
    <lineage>
        <taxon>Bacteria</taxon>
        <taxon>Bacillati</taxon>
        <taxon>Cyanobacteriota</taxon>
        <taxon>Cyanophyceae</taxon>
        <taxon>Oscillatoriophycideae</taxon>
        <taxon>Aerosakkonematales</taxon>
        <taxon>Aerosakkonemataceae</taxon>
        <taxon>Microseira</taxon>
    </lineage>
</organism>